<dbReference type="CDD" id="cd06583">
    <property type="entry name" value="PGRP"/>
    <property type="match status" value="1"/>
</dbReference>
<dbReference type="PROSITE" id="PS50055">
    <property type="entry name" value="TYR_PHOSPHATASE_PTP"/>
    <property type="match status" value="1"/>
</dbReference>
<dbReference type="InterPro" id="IPR036505">
    <property type="entry name" value="Amidase/PGRP_sf"/>
</dbReference>
<dbReference type="InterPro" id="IPR029021">
    <property type="entry name" value="Prot-tyrosine_phosphatase-like"/>
</dbReference>
<dbReference type="SMART" id="SM00404">
    <property type="entry name" value="PTPc_motif"/>
    <property type="match status" value="1"/>
</dbReference>
<dbReference type="PROSITE" id="PS00383">
    <property type="entry name" value="TYR_PHOSPHATASE_1"/>
    <property type="match status" value="1"/>
</dbReference>
<feature type="compositionally biased region" description="Basic and acidic residues" evidence="2">
    <location>
        <begin position="1049"/>
        <end position="1064"/>
    </location>
</feature>
<dbReference type="SUPFAM" id="SSF55846">
    <property type="entry name" value="N-acetylmuramoyl-L-alanine amidase-like"/>
    <property type="match status" value="1"/>
</dbReference>
<evidence type="ECO:0000313" key="6">
    <source>
        <dbReference type="Proteomes" id="UP001303046"/>
    </source>
</evidence>
<comment type="cofactor">
    <cofactor evidence="1">
        <name>Mg(2+)</name>
        <dbReference type="ChEBI" id="CHEBI:18420"/>
    </cofactor>
</comment>
<name>A0ABR1C505_NECAM</name>
<feature type="domain" description="Tyrosine-protein phosphatase" evidence="3">
    <location>
        <begin position="1112"/>
        <end position="1364"/>
    </location>
</feature>
<evidence type="ECO:0000256" key="1">
    <source>
        <dbReference type="RuleBase" id="RU363044"/>
    </source>
</evidence>
<dbReference type="InterPro" id="IPR010285">
    <property type="entry name" value="DNA_helicase_pif1-like_DEAD"/>
</dbReference>
<dbReference type="Pfam" id="PF21530">
    <property type="entry name" value="Pif1_2B_dom"/>
    <property type="match status" value="1"/>
</dbReference>
<keyword evidence="1" id="KW-0347">Helicase</keyword>
<evidence type="ECO:0000259" key="4">
    <source>
        <dbReference type="PROSITE" id="PS50056"/>
    </source>
</evidence>
<dbReference type="InterPro" id="IPR000242">
    <property type="entry name" value="PTP_cat"/>
</dbReference>
<evidence type="ECO:0000259" key="3">
    <source>
        <dbReference type="PROSITE" id="PS50055"/>
    </source>
</evidence>
<dbReference type="InterPro" id="IPR003595">
    <property type="entry name" value="Tyr_Pase_cat"/>
</dbReference>
<dbReference type="PANTHER" id="PTHR10492:SF57">
    <property type="entry name" value="ATP-DEPENDENT DNA HELICASE"/>
    <property type="match status" value="1"/>
</dbReference>
<dbReference type="CDD" id="cd00047">
    <property type="entry name" value="PTPc"/>
    <property type="match status" value="1"/>
</dbReference>
<dbReference type="Gene3D" id="3.40.50.300">
    <property type="entry name" value="P-loop containing nucleotide triphosphate hydrolases"/>
    <property type="match status" value="2"/>
</dbReference>
<dbReference type="Pfam" id="PF05970">
    <property type="entry name" value="PIF1"/>
    <property type="match status" value="1"/>
</dbReference>
<dbReference type="Proteomes" id="UP001303046">
    <property type="component" value="Unassembled WGS sequence"/>
</dbReference>
<dbReference type="PROSITE" id="PS50056">
    <property type="entry name" value="TYR_PHOSPHATASE_2"/>
    <property type="match status" value="1"/>
</dbReference>
<dbReference type="InterPro" id="IPR000387">
    <property type="entry name" value="Tyr_Pase_dom"/>
</dbReference>
<dbReference type="Gene3D" id="3.90.190.10">
    <property type="entry name" value="Protein tyrosine phosphatase superfamily"/>
    <property type="match status" value="1"/>
</dbReference>
<dbReference type="CDD" id="cd18809">
    <property type="entry name" value="SF1_C_RecD"/>
    <property type="match status" value="1"/>
</dbReference>
<dbReference type="PRINTS" id="PR00700">
    <property type="entry name" value="PRTYPHPHTASE"/>
</dbReference>
<organism evidence="5 6">
    <name type="scientific">Necator americanus</name>
    <name type="common">Human hookworm</name>
    <dbReference type="NCBI Taxonomy" id="51031"/>
    <lineage>
        <taxon>Eukaryota</taxon>
        <taxon>Metazoa</taxon>
        <taxon>Ecdysozoa</taxon>
        <taxon>Nematoda</taxon>
        <taxon>Chromadorea</taxon>
        <taxon>Rhabditida</taxon>
        <taxon>Rhabditina</taxon>
        <taxon>Rhabditomorpha</taxon>
        <taxon>Strongyloidea</taxon>
        <taxon>Ancylostomatidae</taxon>
        <taxon>Bunostominae</taxon>
        <taxon>Necator</taxon>
    </lineage>
</organism>
<dbReference type="EC" id="5.6.2.3" evidence="1"/>
<reference evidence="5 6" key="1">
    <citation type="submission" date="2023-08" db="EMBL/GenBank/DDBJ databases">
        <title>A Necator americanus chromosomal reference genome.</title>
        <authorList>
            <person name="Ilik V."/>
            <person name="Petrzelkova K.J."/>
            <person name="Pardy F."/>
            <person name="Fuh T."/>
            <person name="Niatou-Singa F.S."/>
            <person name="Gouil Q."/>
            <person name="Baker L."/>
            <person name="Ritchie M.E."/>
            <person name="Jex A.R."/>
            <person name="Gazzola D."/>
            <person name="Li H."/>
            <person name="Toshio Fujiwara R."/>
            <person name="Zhan B."/>
            <person name="Aroian R.V."/>
            <person name="Pafco B."/>
            <person name="Schwarz E.M."/>
        </authorList>
    </citation>
    <scope>NUCLEOTIDE SEQUENCE [LARGE SCALE GENOMIC DNA]</scope>
    <source>
        <strain evidence="5 6">Aroian</strain>
        <tissue evidence="5">Whole animal</tissue>
    </source>
</reference>
<dbReference type="PANTHER" id="PTHR10492">
    <property type="match status" value="1"/>
</dbReference>
<keyword evidence="1" id="KW-0233">DNA recombination</keyword>
<keyword evidence="1" id="KW-0067">ATP-binding</keyword>
<dbReference type="InterPro" id="IPR016130">
    <property type="entry name" value="Tyr_Pase_AS"/>
</dbReference>
<comment type="caution">
    <text evidence="5">The sequence shown here is derived from an EMBL/GenBank/DDBJ whole genome shotgun (WGS) entry which is preliminary data.</text>
</comment>
<evidence type="ECO:0000256" key="2">
    <source>
        <dbReference type="SAM" id="MobiDB-lite"/>
    </source>
</evidence>
<feature type="domain" description="Tyrosine specific protein phosphatases" evidence="4">
    <location>
        <begin position="1298"/>
        <end position="1355"/>
    </location>
</feature>
<protein>
    <recommendedName>
        <fullName evidence="1">ATP-dependent DNA helicase</fullName>
        <ecNumber evidence="1">5.6.2.3</ecNumber>
    </recommendedName>
</protein>
<dbReference type="InterPro" id="IPR027417">
    <property type="entry name" value="P-loop_NTPase"/>
</dbReference>
<keyword evidence="1" id="KW-0234">DNA repair</keyword>
<gene>
    <name evidence="5" type="primary">Necator_chrII.g4718</name>
    <name evidence="5" type="ORF">RB195_016926</name>
</gene>
<keyword evidence="6" id="KW-1185">Reference proteome</keyword>
<dbReference type="EMBL" id="JAVFWL010000002">
    <property type="protein sequence ID" value="KAK6732845.1"/>
    <property type="molecule type" value="Genomic_DNA"/>
</dbReference>
<sequence>MTCHSNTHYAVKGQPCCVKLKQRSSELFSILFLLYGTPVETEQQTKQRVLNGANSYSGSQQTEYINEANCHWKKYYGDANLPNPPAPLATCADTGKCPIENQSSPTTFVLVDITDTTENYGTTCTMPNIILLHHTVSPTADATIEALNQRGLSVQYIVARNGTVYQQVRDYYRAWHAGAGSWREIHDVNSYSVGIEIVNTGDEPFGQTQVDAVTALVAVLKKRWYVESNYIIAHSDITPAHKDDPSGYFPWSTLYNGLSVFPNLFTSSLSKDKQHTVIIGNNVTYSSERLSQVQNDLIERQDNSARTWPIVVWKWELMLVISITTKFPSILRSLHVTGDDLEEERAKKLDDLRTVDGRTYEKFSEAAKASGFLDDDTYYRQSIQEAAQFQTAATLRSFFACLLCYCEVANAEELWSEFSAPMADDYINRGLGAEEAIVVAYFNVADRMLLLGRDLAQIIVPPTNQRPSPPEVPIDYHQHESEGSRLYESLNTHQKRAADDILAAMNRSESRCFFIDGPGGTGKTYLYNTINNLAVGRRRQVLCVAWTGIAANLLPGGRTVTSAFKLNMADGNRTSLMKRQQKEARQLMATEIIIWDEISMAPKCTLEAVECLLRDIMQNDKPFGGKLFIIGGDFRQVLPIVEHGQRDDFVNSCVTNSVLWSLFKTHRLQVNMRAREAGLEWANFLLNLGNGNANDDNGRVQISEEFRCQRSIVTEIFGETISADDTDLYERAILAPTNMSVGQQNNDALQRLCTSSPHDERVYKSIDEALYHEGSSDELYPIEYLNTLEPTGMPPHELRLKKGAIIMLLRNLDVLNGLCNGTRLRIETLGRYVLGCRFICGSRRNQLAVIPRIDNYWDKQLPFRLRRRQFPVRLAFAMTINKAQGQSFNKVGVYLPEDVFSHGQLYVAFSRVRTPVGLKVYTPHESVKNIVYNEIKRITSEKHKILANQSLQGIRMKLGYNALPLQPGVYDNNTALVFEAFNRHYSPEIFVKESVDPQTESTIHHQSNQYCTRTVDCGLKLFQIIKIKFQGKRERQVRSSESNFLRKKKGDEKNRKRDFLRKNDDLDEEALGGPGGGAAAKTLVENTVVGSRDDNRSKWANTTVSTKTIKALSREFASNKRYKPSGYTTEAYDRNEPKNRYNDIICIDATRVILRNRQPDDDYIHASWMTMPDQFKYICTQGPLLETLDDFWHMIFCERSTVIVQLCDFIEGKHEKCRPYFPKLKGSSENFGPYKVTNKDQKPDPYDSVKHTLLLLEGKKETVTVHHFAYLVWPDHTAPADPAPMVGCYKLCRQLAAGQPITVHCSAGIGRSATFVAIDYAWQKIRENSDTHMISVLKDLRGQRFQAIQSPIQYIFLHMCILELAAEENLLSRKGKYGPFLGSYVDMLKKYNKKVAAAEARAEAAAAANG</sequence>
<evidence type="ECO:0000313" key="5">
    <source>
        <dbReference type="EMBL" id="KAK6732845.1"/>
    </source>
</evidence>
<keyword evidence="1" id="KW-0227">DNA damage</keyword>
<dbReference type="SMART" id="SM00644">
    <property type="entry name" value="Ami_2"/>
    <property type="match status" value="1"/>
</dbReference>
<dbReference type="Gene3D" id="3.40.80.10">
    <property type="entry name" value="Peptidoglycan recognition protein-like"/>
    <property type="match status" value="1"/>
</dbReference>
<comment type="catalytic activity">
    <reaction evidence="1">
        <text>ATP + H2O = ADP + phosphate + H(+)</text>
        <dbReference type="Rhea" id="RHEA:13065"/>
        <dbReference type="ChEBI" id="CHEBI:15377"/>
        <dbReference type="ChEBI" id="CHEBI:15378"/>
        <dbReference type="ChEBI" id="CHEBI:30616"/>
        <dbReference type="ChEBI" id="CHEBI:43474"/>
        <dbReference type="ChEBI" id="CHEBI:456216"/>
        <dbReference type="EC" id="5.6.2.3"/>
    </reaction>
</comment>
<feature type="region of interest" description="Disordered" evidence="2">
    <location>
        <begin position="1038"/>
        <end position="1082"/>
    </location>
</feature>
<accession>A0ABR1C505</accession>
<comment type="similarity">
    <text evidence="1">Belongs to the helicase family.</text>
</comment>
<dbReference type="InterPro" id="IPR049163">
    <property type="entry name" value="Pif1-like_2B_dom"/>
</dbReference>
<dbReference type="InterPro" id="IPR002502">
    <property type="entry name" value="Amidase_domain"/>
</dbReference>
<proteinExistence type="inferred from homology"/>
<dbReference type="SMART" id="SM00194">
    <property type="entry name" value="PTPc"/>
    <property type="match status" value="1"/>
</dbReference>
<keyword evidence="1" id="KW-0547">Nucleotide-binding</keyword>
<keyword evidence="1" id="KW-0378">Hydrolase</keyword>
<dbReference type="SUPFAM" id="SSF52799">
    <property type="entry name" value="(Phosphotyrosine protein) phosphatases II"/>
    <property type="match status" value="1"/>
</dbReference>
<dbReference type="SUPFAM" id="SSF52540">
    <property type="entry name" value="P-loop containing nucleoside triphosphate hydrolases"/>
    <property type="match status" value="2"/>
</dbReference>
<dbReference type="Pfam" id="PF00102">
    <property type="entry name" value="Y_phosphatase"/>
    <property type="match status" value="1"/>
</dbReference>
<dbReference type="Pfam" id="PF01510">
    <property type="entry name" value="Amidase_2"/>
    <property type="match status" value="1"/>
</dbReference>